<evidence type="ECO:0000256" key="2">
    <source>
        <dbReference type="ARBA" id="ARBA00023235"/>
    </source>
</evidence>
<proteinExistence type="predicted"/>
<evidence type="ECO:0000256" key="1">
    <source>
        <dbReference type="ARBA" id="ARBA00000223"/>
    </source>
</evidence>
<dbReference type="RefSeq" id="WP_278184852.1">
    <property type="nucleotide sequence ID" value="NZ_FNEJ01000004.1"/>
</dbReference>
<evidence type="ECO:0000313" key="5">
    <source>
        <dbReference type="Proteomes" id="UP000199093"/>
    </source>
</evidence>
<keyword evidence="5" id="KW-1185">Reference proteome</keyword>
<dbReference type="GO" id="GO:0042806">
    <property type="term" value="F:fucose binding"/>
    <property type="evidence" value="ECO:0007669"/>
    <property type="project" value="TreeGrafter"/>
</dbReference>
<keyword evidence="2" id="KW-0413">Isomerase</keyword>
<dbReference type="PANTHER" id="PTHR31690">
    <property type="entry name" value="FUCOSE MUTAROTASE"/>
    <property type="match status" value="1"/>
</dbReference>
<dbReference type="AlphaFoldDB" id="A0A1G8KIR7"/>
<sequence length="83" mass="8674">MLKSVDPLLTGDLLAILRDMGHGDEIVVVDGNFPAASVAQRLVRLPGIAADRAAEAILSLLPLDDFVDQPAAAMASPDGRPEI</sequence>
<gene>
    <name evidence="4" type="ORF">SAMN04487993_1004291</name>
</gene>
<dbReference type="GO" id="GO:0062193">
    <property type="term" value="F:D-ribose pyranase activity"/>
    <property type="evidence" value="ECO:0007669"/>
    <property type="project" value="UniProtKB-EC"/>
</dbReference>
<dbReference type="GO" id="GO:0006004">
    <property type="term" value="P:fucose metabolic process"/>
    <property type="evidence" value="ECO:0007669"/>
    <property type="project" value="TreeGrafter"/>
</dbReference>
<dbReference type="GO" id="GO:0036373">
    <property type="term" value="F:L-fucose mutarotase activity"/>
    <property type="evidence" value="ECO:0007669"/>
    <property type="project" value="UniProtKB-EC"/>
</dbReference>
<dbReference type="Pfam" id="PF05025">
    <property type="entry name" value="RbsD_FucU"/>
    <property type="match status" value="1"/>
</dbReference>
<organism evidence="4 5">
    <name type="scientific">Salipiger marinus</name>
    <dbReference type="NCBI Taxonomy" id="555512"/>
    <lineage>
        <taxon>Bacteria</taxon>
        <taxon>Pseudomonadati</taxon>
        <taxon>Pseudomonadota</taxon>
        <taxon>Alphaproteobacteria</taxon>
        <taxon>Rhodobacterales</taxon>
        <taxon>Roseobacteraceae</taxon>
        <taxon>Salipiger</taxon>
    </lineage>
</organism>
<dbReference type="InterPro" id="IPR007721">
    <property type="entry name" value="RbsD_FucU"/>
</dbReference>
<dbReference type="InterPro" id="IPR023750">
    <property type="entry name" value="RbsD-like_sf"/>
</dbReference>
<evidence type="ECO:0000313" key="4">
    <source>
        <dbReference type="EMBL" id="SDI43337.1"/>
    </source>
</evidence>
<dbReference type="STRING" id="555512.SAMN04487993_1004291"/>
<dbReference type="Gene3D" id="3.40.1650.10">
    <property type="entry name" value="RbsD-like domain"/>
    <property type="match status" value="1"/>
</dbReference>
<comment type="catalytic activity">
    <reaction evidence="3">
        <text>alpha-L-fucose = beta-L-fucose</text>
        <dbReference type="Rhea" id="RHEA:25580"/>
        <dbReference type="ChEBI" id="CHEBI:42548"/>
        <dbReference type="ChEBI" id="CHEBI:42589"/>
        <dbReference type="EC" id="5.1.3.29"/>
    </reaction>
</comment>
<feature type="non-terminal residue" evidence="4">
    <location>
        <position position="83"/>
    </location>
</feature>
<comment type="catalytic activity">
    <reaction evidence="1">
        <text>beta-D-ribopyranose = beta-D-ribofuranose</text>
        <dbReference type="Rhea" id="RHEA:25432"/>
        <dbReference type="ChEBI" id="CHEBI:27476"/>
        <dbReference type="ChEBI" id="CHEBI:47002"/>
        <dbReference type="EC" id="5.4.99.62"/>
    </reaction>
</comment>
<evidence type="ECO:0000256" key="3">
    <source>
        <dbReference type="ARBA" id="ARBA00036324"/>
    </source>
</evidence>
<protein>
    <submittedName>
        <fullName evidence="4">RbsD / FucU transport protein family protein</fullName>
    </submittedName>
</protein>
<reference evidence="4 5" key="1">
    <citation type="submission" date="2016-10" db="EMBL/GenBank/DDBJ databases">
        <authorList>
            <person name="de Groot N.N."/>
        </authorList>
    </citation>
    <scope>NUCLEOTIDE SEQUENCE [LARGE SCALE GENOMIC DNA]</scope>
    <source>
        <strain evidence="4 5">DSM 26424</strain>
    </source>
</reference>
<dbReference type="EMBL" id="FNEJ01000004">
    <property type="protein sequence ID" value="SDI43337.1"/>
    <property type="molecule type" value="Genomic_DNA"/>
</dbReference>
<dbReference type="InterPro" id="IPR050443">
    <property type="entry name" value="RbsD/FucU_mutarotase"/>
</dbReference>
<dbReference type="Proteomes" id="UP000199093">
    <property type="component" value="Unassembled WGS sequence"/>
</dbReference>
<dbReference type="SUPFAM" id="SSF102546">
    <property type="entry name" value="RbsD-like"/>
    <property type="match status" value="1"/>
</dbReference>
<accession>A0A1G8KIR7</accession>
<name>A0A1G8KIR7_9RHOB</name>
<dbReference type="PANTHER" id="PTHR31690:SF4">
    <property type="entry name" value="FUCOSE MUTAROTASE"/>
    <property type="match status" value="1"/>
</dbReference>